<gene>
    <name evidence="1" type="ORF">Harvfovirus11_14</name>
</gene>
<dbReference type="EMBL" id="MK072253">
    <property type="protein sequence ID" value="AYV80952.1"/>
    <property type="molecule type" value="Genomic_DNA"/>
</dbReference>
<reference evidence="1" key="1">
    <citation type="submission" date="2018-10" db="EMBL/GenBank/DDBJ databases">
        <title>Hidden diversity of soil giant viruses.</title>
        <authorList>
            <person name="Schulz F."/>
            <person name="Alteio L."/>
            <person name="Goudeau D."/>
            <person name="Ryan E.M."/>
            <person name="Malmstrom R.R."/>
            <person name="Blanchard J."/>
            <person name="Woyke T."/>
        </authorList>
    </citation>
    <scope>NUCLEOTIDE SEQUENCE</scope>
    <source>
        <strain evidence="1">HAV1</strain>
    </source>
</reference>
<organism evidence="1">
    <name type="scientific">Harvfovirus sp</name>
    <dbReference type="NCBI Taxonomy" id="2487768"/>
    <lineage>
        <taxon>Viruses</taxon>
        <taxon>Varidnaviria</taxon>
        <taxon>Bamfordvirae</taxon>
        <taxon>Nucleocytoviricota</taxon>
        <taxon>Megaviricetes</taxon>
        <taxon>Imitervirales</taxon>
        <taxon>Mimiviridae</taxon>
        <taxon>Klosneuvirinae</taxon>
    </lineage>
</organism>
<evidence type="ECO:0000313" key="1">
    <source>
        <dbReference type="EMBL" id="AYV80952.1"/>
    </source>
</evidence>
<protein>
    <submittedName>
        <fullName evidence="1">Uncharacterized protein</fullName>
    </submittedName>
</protein>
<sequence length="207" mass="24180">MNRKQMNIFFYSKFSVMCTDLLKMMDSYNILNRFNLKCIDDMLQIPAGLERVPTLVVVGIDKPLVAKEAVMWFNQMRPMFVQQNVEMQQKRIMHRISRNNVNGGPKGYAQGEYDGISDTFAYTDVDIPQPKAFCDYGKNSEDVIFTPPKDRGKIVEAEQKRFVKDLECERKKNDLEYSNVMKRDQVDAVMNREHDNLMREKLGIEKS</sequence>
<name>A0A3G5A189_9VIRU</name>
<proteinExistence type="predicted"/>
<accession>A0A3G5A189</accession>